<dbReference type="SUPFAM" id="SSF53822">
    <property type="entry name" value="Periplasmic binding protein-like I"/>
    <property type="match status" value="1"/>
</dbReference>
<organism evidence="2 3">
    <name type="scientific">Anaerocolumna cellulosilytica</name>
    <dbReference type="NCBI Taxonomy" id="433286"/>
    <lineage>
        <taxon>Bacteria</taxon>
        <taxon>Bacillati</taxon>
        <taxon>Bacillota</taxon>
        <taxon>Clostridia</taxon>
        <taxon>Lachnospirales</taxon>
        <taxon>Lachnospiraceae</taxon>
        <taxon>Anaerocolumna</taxon>
    </lineage>
</organism>
<gene>
    <name evidence="2" type="ORF">acsn021_17940</name>
</gene>
<dbReference type="RefSeq" id="WP_184091244.1">
    <property type="nucleotide sequence ID" value="NZ_AP023367.1"/>
</dbReference>
<accession>A0A6S6R446</accession>
<name>A0A6S6R446_9FIRM</name>
<dbReference type="EMBL" id="AP023367">
    <property type="protein sequence ID" value="BCJ94225.1"/>
    <property type="molecule type" value="Genomic_DNA"/>
</dbReference>
<reference evidence="2 3" key="1">
    <citation type="journal article" date="2016" name="Int. J. Syst. Evol. Microbiol.">
        <title>Descriptions of Anaerotaenia torta gen. nov., sp. nov. and Anaerocolumna cellulosilytica gen. nov., sp. nov. isolated from a methanogenic reactor of cattle waste.</title>
        <authorList>
            <person name="Uek A."/>
            <person name="Ohtaki Y."/>
            <person name="Kaku N."/>
            <person name="Ueki K."/>
        </authorList>
    </citation>
    <scope>NUCLEOTIDE SEQUENCE [LARGE SCALE GENOMIC DNA]</scope>
    <source>
        <strain evidence="2 3">SN021</strain>
    </source>
</reference>
<dbReference type="Pfam" id="PF13407">
    <property type="entry name" value="Peripla_BP_4"/>
    <property type="match status" value="1"/>
</dbReference>
<evidence type="ECO:0000259" key="1">
    <source>
        <dbReference type="Pfam" id="PF13407"/>
    </source>
</evidence>
<dbReference type="InterPro" id="IPR028082">
    <property type="entry name" value="Peripla_BP_I"/>
</dbReference>
<dbReference type="AlphaFoldDB" id="A0A6S6R446"/>
<evidence type="ECO:0000313" key="2">
    <source>
        <dbReference type="EMBL" id="BCJ94225.1"/>
    </source>
</evidence>
<evidence type="ECO:0000313" key="3">
    <source>
        <dbReference type="Proteomes" id="UP000515561"/>
    </source>
</evidence>
<sequence>MKLKKIIAACMAGIMLVGLTACGNNGKKGSDNATATPAVNEENAGETAGYDFSNVKIGVLGFFQSGETMDAVTAYMDALSKEVGFTYEYVAGSSYDEQTNITAAQNLIASGINGLILCMDNGTEAILEECENAGVYLAGYLTDMESSFDKIKDSKYYLGNVNDGLYDNSSIGEKAAELVIQNNNKKVGVVTFPLNYYPHKQEAIDAFTAKVNSYNETAADKIDIYDTQELMFTQLEDTYFATYPELDSIFGLASGFIYPAMVSSGRTDVDLYTTGFKKDDNAAFNNEEIKMFTLSSTEAIVFPMALLLNEIAGQPYADKPSTAERADTSVIFVTNKDEMATLSEECLFYTADVEDAFISPEGFKSYLTVYNDNANYADLKEVLLKMSMEELSAK</sequence>
<dbReference type="KEGG" id="acel:acsn021_17940"/>
<dbReference type="InterPro" id="IPR025997">
    <property type="entry name" value="SBP_2_dom"/>
</dbReference>
<dbReference type="PROSITE" id="PS51257">
    <property type="entry name" value="PROKAR_LIPOPROTEIN"/>
    <property type="match status" value="1"/>
</dbReference>
<protein>
    <recommendedName>
        <fullName evidence="1">Periplasmic binding protein domain-containing protein</fullName>
    </recommendedName>
</protein>
<proteinExistence type="predicted"/>
<dbReference type="Proteomes" id="UP000515561">
    <property type="component" value="Chromosome"/>
</dbReference>
<feature type="domain" description="Periplasmic binding protein" evidence="1">
    <location>
        <begin position="57"/>
        <end position="309"/>
    </location>
</feature>
<keyword evidence="3" id="KW-1185">Reference proteome</keyword>
<dbReference type="Gene3D" id="3.40.50.2300">
    <property type="match status" value="1"/>
</dbReference>